<dbReference type="Proteomes" id="UP001596958">
    <property type="component" value="Unassembled WGS sequence"/>
</dbReference>
<name>A0ABW2YS37_9SPHI</name>
<keyword evidence="3" id="KW-1185">Reference proteome</keyword>
<evidence type="ECO:0000256" key="1">
    <source>
        <dbReference type="SAM" id="SignalP"/>
    </source>
</evidence>
<comment type="caution">
    <text evidence="2">The sequence shown here is derived from an EMBL/GenBank/DDBJ whole genome shotgun (WGS) entry which is preliminary data.</text>
</comment>
<evidence type="ECO:0000313" key="2">
    <source>
        <dbReference type="EMBL" id="MFD0748785.1"/>
    </source>
</evidence>
<feature type="chain" id="PRO_5047108301" evidence="1">
    <location>
        <begin position="20"/>
        <end position="267"/>
    </location>
</feature>
<sequence length="267" mass="29396">MKKLQLLLFAIIAFAYANAQKLPNVQQASLRAPANVKIDGKATEWGGKFQAYNPATDIFYTIANDDKKLYLVFKATDRYNITRIVSGGLKINIQKNGSKNDSGSPGIQFPYMEKGKRISFIQRLDLQGATGEKKNHMLDSAMQANNIKLRTNVKQIYTNAIPGVDTVLSIYNDKGIEVANAFDVDKVYTAELAVDLKLFGLSAANASKFTYHISIKGGANKYAMGISFGMATNNDGTPAEAFTKQLNDYVEQQAATTDFWGEYTLAK</sequence>
<keyword evidence="1" id="KW-0732">Signal</keyword>
<dbReference type="RefSeq" id="WP_377096584.1">
    <property type="nucleotide sequence ID" value="NZ_JBHTHU010000001.1"/>
</dbReference>
<dbReference type="EMBL" id="JBHTHU010000001">
    <property type="protein sequence ID" value="MFD0748785.1"/>
    <property type="molecule type" value="Genomic_DNA"/>
</dbReference>
<protein>
    <submittedName>
        <fullName evidence="2">Uncharacterized protein</fullName>
    </submittedName>
</protein>
<proteinExistence type="predicted"/>
<evidence type="ECO:0000313" key="3">
    <source>
        <dbReference type="Proteomes" id="UP001596958"/>
    </source>
</evidence>
<reference evidence="3" key="1">
    <citation type="journal article" date="2019" name="Int. J. Syst. Evol. Microbiol.">
        <title>The Global Catalogue of Microorganisms (GCM) 10K type strain sequencing project: providing services to taxonomists for standard genome sequencing and annotation.</title>
        <authorList>
            <consortium name="The Broad Institute Genomics Platform"/>
            <consortium name="The Broad Institute Genome Sequencing Center for Infectious Disease"/>
            <person name="Wu L."/>
            <person name="Ma J."/>
        </authorList>
    </citation>
    <scope>NUCLEOTIDE SEQUENCE [LARGE SCALE GENOMIC DNA]</scope>
    <source>
        <strain evidence="3">CCUG 63418</strain>
    </source>
</reference>
<organism evidence="2 3">
    <name type="scientific">Mucilaginibacter calamicampi</name>
    <dbReference type="NCBI Taxonomy" id="1302352"/>
    <lineage>
        <taxon>Bacteria</taxon>
        <taxon>Pseudomonadati</taxon>
        <taxon>Bacteroidota</taxon>
        <taxon>Sphingobacteriia</taxon>
        <taxon>Sphingobacteriales</taxon>
        <taxon>Sphingobacteriaceae</taxon>
        <taxon>Mucilaginibacter</taxon>
    </lineage>
</organism>
<feature type="signal peptide" evidence="1">
    <location>
        <begin position="1"/>
        <end position="19"/>
    </location>
</feature>
<accession>A0ABW2YS37</accession>
<gene>
    <name evidence="2" type="ORF">ACFQZS_01440</name>
</gene>